<feature type="chain" id="PRO_5047171716" evidence="2">
    <location>
        <begin position="18"/>
        <end position="378"/>
    </location>
</feature>
<name>A0ABS2CBD3_9NEIS</name>
<protein>
    <submittedName>
        <fullName evidence="3">Outer membrane protein assembly factor BamC</fullName>
    </submittedName>
</protein>
<accession>A0ABS2CBD3</accession>
<dbReference type="InterPro" id="IPR010653">
    <property type="entry name" value="NlpB/DapX"/>
</dbReference>
<dbReference type="PROSITE" id="PS51257">
    <property type="entry name" value="PROKAR_LIPOPROTEIN"/>
    <property type="match status" value="1"/>
</dbReference>
<dbReference type="Pfam" id="PF06804">
    <property type="entry name" value="Lipoprotein_18"/>
    <property type="match status" value="1"/>
</dbReference>
<keyword evidence="2" id="KW-0732">Signal</keyword>
<evidence type="ECO:0000313" key="4">
    <source>
        <dbReference type="Proteomes" id="UP001195660"/>
    </source>
</evidence>
<gene>
    <name evidence="3" type="primary">bamC</name>
    <name evidence="3" type="ORF">GM173_04085</name>
</gene>
<dbReference type="EMBL" id="WOFE01000001">
    <property type="protein sequence ID" value="MBM5570758.1"/>
    <property type="molecule type" value="Genomic_DNA"/>
</dbReference>
<sequence length="378" mass="42068">MQQKKLAFYLSSLFVAASLVGCSSDQMLLQSKVDYRGGSDNVSRNPLEVPPDLSAVTTNSNYSIPKSAVLANEAQQQKSTGTVLPEYQNARLVQADGARWLVVKGDPAKTWPEIREFWLSHGFILTQDNETTGVMETDWLENRAALPTDFVTNLIRKVADSVISTGELDKFRTRIERGTEPGTFEIYVTHRGMREVFADGSQESTGGSSQGVQKTIWTPRPSDPELEVEMLKLMLQQFGMSKEQASATVKAPVSQVSRANLSASGNTLEVKDTFDRAWRRVGLAFDRIGYTVEDRNRTEGTFTVQRAAANIGKEQSTEYFSSLAFWRSKETNAQTSMQQYQVKLKPELDRTVISVQAVNGGDQATSKKILQDLLMQLK</sequence>
<evidence type="ECO:0000256" key="2">
    <source>
        <dbReference type="SAM" id="SignalP"/>
    </source>
</evidence>
<feature type="compositionally biased region" description="Low complexity" evidence="1">
    <location>
        <begin position="200"/>
        <end position="213"/>
    </location>
</feature>
<proteinExistence type="predicted"/>
<reference evidence="3 4" key="1">
    <citation type="submission" date="2019-11" db="EMBL/GenBank/DDBJ databases">
        <title>Novel Deefgea species.</title>
        <authorList>
            <person name="Han J.-H."/>
        </authorList>
    </citation>
    <scope>NUCLEOTIDE SEQUENCE [LARGE SCALE GENOMIC DNA]</scope>
    <source>
        <strain evidence="3 4">LMG 24817</strain>
    </source>
</reference>
<comment type="caution">
    <text evidence="3">The sequence shown here is derived from an EMBL/GenBank/DDBJ whole genome shotgun (WGS) entry which is preliminary data.</text>
</comment>
<feature type="signal peptide" evidence="2">
    <location>
        <begin position="1"/>
        <end position="17"/>
    </location>
</feature>
<dbReference type="RefSeq" id="WP_203570036.1">
    <property type="nucleotide sequence ID" value="NZ_WOFE01000001.1"/>
</dbReference>
<organism evidence="3 4">
    <name type="scientific">Deefgea chitinilytica</name>
    <dbReference type="NCBI Taxonomy" id="570276"/>
    <lineage>
        <taxon>Bacteria</taxon>
        <taxon>Pseudomonadati</taxon>
        <taxon>Pseudomonadota</taxon>
        <taxon>Betaproteobacteria</taxon>
        <taxon>Neisseriales</taxon>
        <taxon>Chitinibacteraceae</taxon>
        <taxon>Deefgea</taxon>
    </lineage>
</organism>
<dbReference type="Proteomes" id="UP001195660">
    <property type="component" value="Unassembled WGS sequence"/>
</dbReference>
<feature type="region of interest" description="Disordered" evidence="1">
    <location>
        <begin position="199"/>
        <end position="221"/>
    </location>
</feature>
<dbReference type="Gene3D" id="3.30.310.170">
    <property type="entry name" value="Outer membrane protein assembly factor BamC"/>
    <property type="match status" value="1"/>
</dbReference>
<evidence type="ECO:0000313" key="3">
    <source>
        <dbReference type="EMBL" id="MBM5570758.1"/>
    </source>
</evidence>
<dbReference type="InterPro" id="IPR042268">
    <property type="entry name" value="BamC_C"/>
</dbReference>
<evidence type="ECO:0000256" key="1">
    <source>
        <dbReference type="SAM" id="MobiDB-lite"/>
    </source>
</evidence>
<keyword evidence="4" id="KW-1185">Reference proteome</keyword>